<dbReference type="Proteomes" id="UP000438182">
    <property type="component" value="Unassembled WGS sequence"/>
</dbReference>
<dbReference type="RefSeq" id="WP_160422580.1">
    <property type="nucleotide sequence ID" value="NZ_WSTA01000004.1"/>
</dbReference>
<dbReference type="GO" id="GO:0016740">
    <property type="term" value="F:transferase activity"/>
    <property type="evidence" value="ECO:0007669"/>
    <property type="project" value="UniProtKB-KW"/>
</dbReference>
<reference evidence="2 3" key="1">
    <citation type="submission" date="2019-12" db="EMBL/GenBank/DDBJ databases">
        <authorList>
            <person name="Kim Y.S."/>
        </authorList>
    </citation>
    <scope>NUCLEOTIDE SEQUENCE [LARGE SCALE GENOMIC DNA]</scope>
    <source>
        <strain evidence="2 3">MMS17-SY077</strain>
    </source>
</reference>
<evidence type="ECO:0000313" key="2">
    <source>
        <dbReference type="EMBL" id="MWB97269.1"/>
    </source>
</evidence>
<gene>
    <name evidence="2" type="ORF">GB864_01645</name>
</gene>
<evidence type="ECO:0000259" key="1">
    <source>
        <dbReference type="Pfam" id="PF13480"/>
    </source>
</evidence>
<dbReference type="AlphaFoldDB" id="A0A6I4NZS2"/>
<comment type="caution">
    <text evidence="2">The sequence shown here is derived from an EMBL/GenBank/DDBJ whole genome shotgun (WGS) entry which is preliminary data.</text>
</comment>
<protein>
    <submittedName>
        <fullName evidence="2">GNAT family N-acetyltransferase</fullName>
    </submittedName>
</protein>
<organism evidence="2 3">
    <name type="scientific">Agromyces seonyuensis</name>
    <dbReference type="NCBI Taxonomy" id="2662446"/>
    <lineage>
        <taxon>Bacteria</taxon>
        <taxon>Bacillati</taxon>
        <taxon>Actinomycetota</taxon>
        <taxon>Actinomycetes</taxon>
        <taxon>Micrococcales</taxon>
        <taxon>Microbacteriaceae</taxon>
        <taxon>Agromyces</taxon>
    </lineage>
</organism>
<name>A0A6I4NZS2_9MICO</name>
<keyword evidence="2" id="KW-0808">Transferase</keyword>
<dbReference type="InterPro" id="IPR038740">
    <property type="entry name" value="BioF2-like_GNAT_dom"/>
</dbReference>
<dbReference type="Pfam" id="PF13480">
    <property type="entry name" value="Acetyltransf_6"/>
    <property type="match status" value="1"/>
</dbReference>
<sequence length="381" mass="41205">MSARLVPLAEVADRDAARWAELAERSIDAHPFFEPRFLLTSARHRAEARDLAVVFAEDGDDLVAVLPIGIESRIGGLPIRTVSTNGPFLRRWAGRHHPLVDASSPARALELLLGGMRRLRQPGLLDLSRFPVDGPLAEALAAAAQSTGARVLEREREERVIALPDAAGSTPWARTDAPDFVLPHRGGEAKRRIQRDARGLAAQLDAPLELDDRGADPAGSAAEFLDLEDEGWKGDAARGGEGFRLTGQDGWFTEILAAFAADGRLTVNVLGGGGTDVHLSVNLRSASAEFGFVDTFDRRFHKFRPGVLGRAAAMHKILRTPGTDYFDPCINPSFVESQRLYPGIRTQASLLVAYGGVRSAGLLSALPAARRIRDRLGRPRG</sequence>
<evidence type="ECO:0000313" key="3">
    <source>
        <dbReference type="Proteomes" id="UP000438182"/>
    </source>
</evidence>
<feature type="domain" description="BioF2-like acetyltransferase" evidence="1">
    <location>
        <begin position="190"/>
        <end position="327"/>
    </location>
</feature>
<keyword evidence="3" id="KW-1185">Reference proteome</keyword>
<accession>A0A6I4NZS2</accession>
<dbReference type="EMBL" id="WSTA01000004">
    <property type="protein sequence ID" value="MWB97269.1"/>
    <property type="molecule type" value="Genomic_DNA"/>
</dbReference>
<proteinExistence type="predicted"/>